<feature type="transmembrane region" description="Helical" evidence="18">
    <location>
        <begin position="74"/>
        <end position="94"/>
    </location>
</feature>
<organism evidence="19 20">
    <name type="scientific">Carpediemonas membranifera</name>
    <dbReference type="NCBI Taxonomy" id="201153"/>
    <lineage>
        <taxon>Eukaryota</taxon>
        <taxon>Metamonada</taxon>
        <taxon>Carpediemonas-like organisms</taxon>
        <taxon>Carpediemonas</taxon>
    </lineage>
</organism>
<comment type="function">
    <text evidence="16">Lysosomal dipeptide uniporter that selectively exports lysine, arginine or histidine-containing dipeptides with a net positive charge from the lysosome lumen into the cytosol. Could play a role in a specific type of protein O-glycosylation indirectly regulating macrophages migration and tissue invasion. Also essential for liver homeostasis.</text>
</comment>
<evidence type="ECO:0000256" key="12">
    <source>
        <dbReference type="ARBA" id="ARBA00044919"/>
    </source>
</evidence>
<keyword evidence="20" id="KW-1185">Reference proteome</keyword>
<comment type="catalytic activity">
    <reaction evidence="9">
        <text>L-lysyl-L-lysine(out) = L-lysyl-L-lysine(in)</text>
        <dbReference type="Rhea" id="RHEA:79403"/>
        <dbReference type="ChEBI" id="CHEBI:229956"/>
    </reaction>
</comment>
<evidence type="ECO:0000313" key="19">
    <source>
        <dbReference type="EMBL" id="KAG9394167.1"/>
    </source>
</evidence>
<evidence type="ECO:0000256" key="17">
    <source>
        <dbReference type="ARBA" id="ARBA00046376"/>
    </source>
</evidence>
<comment type="catalytic activity">
    <reaction evidence="1">
        <text>L-lysyl-L-alanine(out) = L-lysyl-L-alanine(in)</text>
        <dbReference type="Rhea" id="RHEA:79399"/>
        <dbReference type="ChEBI" id="CHEBI:229954"/>
    </reaction>
</comment>
<comment type="subunit">
    <text evidence="17">Homodimer. Interacts with lysosomal protein GLMP (via lumenal domain); the interaction starts while both proteins are still in the endoplasmic reticulum and is required for stabilization of MFSD1 in lysosomes but has no direct effect on its targeting to lysosomes or transporter activity.</text>
</comment>
<comment type="catalytic activity">
    <reaction evidence="13">
        <text>L-lysyl-glycine(out) = L-lysyl-glycine(in)</text>
        <dbReference type="Rhea" id="RHEA:79407"/>
        <dbReference type="ChEBI" id="CHEBI:191202"/>
    </reaction>
</comment>
<dbReference type="InterPro" id="IPR036259">
    <property type="entry name" value="MFS_trans_sf"/>
</dbReference>
<evidence type="ECO:0000256" key="16">
    <source>
        <dbReference type="ARBA" id="ARBA00045709"/>
    </source>
</evidence>
<dbReference type="Gene3D" id="1.20.1250.20">
    <property type="entry name" value="MFS general substrate transporter like domains"/>
    <property type="match status" value="2"/>
</dbReference>
<dbReference type="PANTHER" id="PTHR23512">
    <property type="entry name" value="MAJOR FACILITATOR SUPERFAMILY DOMAIN-CONTAINING PROTEIN 1"/>
    <property type="match status" value="1"/>
</dbReference>
<accession>A0A8J6BBW7</accession>
<keyword evidence="18" id="KW-0812">Transmembrane</keyword>
<evidence type="ECO:0000256" key="14">
    <source>
        <dbReference type="ARBA" id="ARBA00044985"/>
    </source>
</evidence>
<comment type="catalytic activity">
    <reaction evidence="12">
        <text>L-alanyl-L-lysine(out) = L-alanyl-L-lysine(in)</text>
        <dbReference type="Rhea" id="RHEA:79415"/>
        <dbReference type="ChEBI" id="CHEBI:192470"/>
    </reaction>
</comment>
<sequence>MPRRSHHAKLKPRKSQARPHTLLSRLNPLHFRKHIRIWVFLALFCAQDFLTSFANDSFYALSAYYRESYNMSPLQISVLSSIYSLPNMIMPYLFGILVDKLGGSKLYITSGAFIIISMVISALSGLPSSSTVAFALVFISRVILAIGGQSIYTSHDVLHVKVFGPLVSLTLSLGISFGKIGSTSVFLVNSAVADRFGLGAACMLTSLLTMPVAVVIILIVALHASDTRKKKHCMKTTGQVSVVITAGSIPVRVDEYATEDEDDYLFLSSYPQTPAEFRSDVEMAQDAVLQRSPRTDYPQVMGPEPDVTETAPAAAADETAAEYIFTETMESRLEVATMDGTLEYAEAPVEEGGAFIDEYGSALAGDATFETVPIDPYSEEKIEDAETYPVGGLPESDTDATNSGDDAPMPFGSSLMTALMEQLEGGADSDSEVEANVAIALRSRLGSSPFASPFFWVQALSCTMAYLLFYTFPSVSPVIFMARNGISSGEASTATSFFYGGMIITPVWVIFTTKIGHRVTLTIASCVLSCIVFLLLLFTTLSPSFMALLLGIGASVLGSAVYSAFTLTVKTSATGKAFGLINSLINAAYFISMFLLSMVASASWRLCLLLYVGMSVISAALAVALFAMDLQYDARLALPQKKAVAKKLEQENR</sequence>
<evidence type="ECO:0000256" key="18">
    <source>
        <dbReference type="SAM" id="Phobius"/>
    </source>
</evidence>
<protein>
    <recommendedName>
        <fullName evidence="14">Lysosomal dipeptide transporter MFSD1</fullName>
    </recommendedName>
    <alternativeName>
        <fullName evidence="15">Major facilitator superfamily domain-containing protein 1</fullName>
    </alternativeName>
</protein>
<keyword evidence="18" id="KW-1133">Transmembrane helix</keyword>
<feature type="transmembrane region" description="Helical" evidence="18">
    <location>
        <begin position="158"/>
        <end position="178"/>
    </location>
</feature>
<comment type="catalytic activity">
    <reaction evidence="10">
        <text>L-arginyl-glycine(out) = L-arginyl-glycine(in)</text>
        <dbReference type="Rhea" id="RHEA:79391"/>
        <dbReference type="ChEBI" id="CHEBI:229955"/>
    </reaction>
</comment>
<comment type="catalytic activity">
    <reaction evidence="7">
        <text>L-aspartyl-L-lysine(out) = L-aspartyl-L-lysine(in)</text>
        <dbReference type="Rhea" id="RHEA:79411"/>
        <dbReference type="ChEBI" id="CHEBI:229953"/>
    </reaction>
</comment>
<evidence type="ECO:0000256" key="3">
    <source>
        <dbReference type="ARBA" id="ARBA00044881"/>
    </source>
</evidence>
<dbReference type="Proteomes" id="UP000717585">
    <property type="component" value="Unassembled WGS sequence"/>
</dbReference>
<dbReference type="Pfam" id="PF07690">
    <property type="entry name" value="MFS_1"/>
    <property type="match status" value="2"/>
</dbReference>
<evidence type="ECO:0000256" key="6">
    <source>
        <dbReference type="ARBA" id="ARBA00044893"/>
    </source>
</evidence>
<feature type="transmembrane region" description="Helical" evidence="18">
    <location>
        <begin position="519"/>
        <end position="539"/>
    </location>
</feature>
<feature type="transmembrane region" description="Helical" evidence="18">
    <location>
        <begin position="132"/>
        <end position="151"/>
    </location>
</feature>
<evidence type="ECO:0000313" key="20">
    <source>
        <dbReference type="Proteomes" id="UP000717585"/>
    </source>
</evidence>
<comment type="caution">
    <text evidence="19">The sequence shown here is derived from an EMBL/GenBank/DDBJ whole genome shotgun (WGS) entry which is preliminary data.</text>
</comment>
<comment type="catalytic activity">
    <reaction evidence="3">
        <text>L-alpha-aminoacyl-L-arginine(out) = L-alpha-aminoacyl-L-arginine(in)</text>
        <dbReference type="Rhea" id="RHEA:79367"/>
        <dbReference type="ChEBI" id="CHEBI:229968"/>
    </reaction>
</comment>
<comment type="catalytic activity">
    <reaction evidence="4">
        <text>L-alpha-aminoacyl-L-histidine(out) = L-alpha-aminoacyl-L-histidine(in)</text>
        <dbReference type="Rhea" id="RHEA:79375"/>
        <dbReference type="ChEBI" id="CHEBI:229967"/>
    </reaction>
</comment>
<dbReference type="PANTHER" id="PTHR23512:SF7">
    <property type="entry name" value="MAJOR FACILITATOR SUPERFAMILY (MFS) PROFILE DOMAIN-CONTAINING PROTEIN"/>
    <property type="match status" value="1"/>
</dbReference>
<dbReference type="InterPro" id="IPR011701">
    <property type="entry name" value="MFS"/>
</dbReference>
<comment type="catalytic activity">
    <reaction evidence="6">
        <text>L-alpha-aminoacyl-L-lysine(out) = L-alpha-aminoacyl-L-lysine(in)</text>
        <dbReference type="Rhea" id="RHEA:79383"/>
        <dbReference type="ChEBI" id="CHEBI:229966"/>
    </reaction>
</comment>
<evidence type="ECO:0000256" key="8">
    <source>
        <dbReference type="ARBA" id="ARBA00044899"/>
    </source>
</evidence>
<feature type="transmembrane region" description="Helical" evidence="18">
    <location>
        <begin position="608"/>
        <end position="628"/>
    </location>
</feature>
<dbReference type="InterPro" id="IPR052187">
    <property type="entry name" value="MFSD1"/>
</dbReference>
<evidence type="ECO:0000256" key="10">
    <source>
        <dbReference type="ARBA" id="ARBA00044903"/>
    </source>
</evidence>
<evidence type="ECO:0000256" key="9">
    <source>
        <dbReference type="ARBA" id="ARBA00044900"/>
    </source>
</evidence>
<comment type="catalytic activity">
    <reaction evidence="5">
        <text>L-lysyl-L-alpha-amino acid(out) = L-lysyl-L-alpha-amino acid(in)</text>
        <dbReference type="Rhea" id="RHEA:79387"/>
        <dbReference type="ChEBI" id="CHEBI:229965"/>
    </reaction>
</comment>
<evidence type="ECO:0000256" key="2">
    <source>
        <dbReference type="ARBA" id="ARBA00044878"/>
    </source>
</evidence>
<evidence type="ECO:0000256" key="5">
    <source>
        <dbReference type="ARBA" id="ARBA00044891"/>
    </source>
</evidence>
<evidence type="ECO:0000256" key="4">
    <source>
        <dbReference type="ARBA" id="ARBA00044884"/>
    </source>
</evidence>
<dbReference type="GO" id="GO:0022857">
    <property type="term" value="F:transmembrane transporter activity"/>
    <property type="evidence" value="ECO:0007669"/>
    <property type="project" value="InterPro"/>
</dbReference>
<dbReference type="OrthoDB" id="424834at2759"/>
<dbReference type="AlphaFoldDB" id="A0A8J6BBW7"/>
<feature type="transmembrane region" description="Helical" evidence="18">
    <location>
        <begin position="545"/>
        <end position="565"/>
    </location>
</feature>
<evidence type="ECO:0000256" key="1">
    <source>
        <dbReference type="ARBA" id="ARBA00044876"/>
    </source>
</evidence>
<evidence type="ECO:0000256" key="15">
    <source>
        <dbReference type="ARBA" id="ARBA00045018"/>
    </source>
</evidence>
<evidence type="ECO:0000256" key="7">
    <source>
        <dbReference type="ARBA" id="ARBA00044898"/>
    </source>
</evidence>
<feature type="transmembrane region" description="Helical" evidence="18">
    <location>
        <begin position="577"/>
        <end position="602"/>
    </location>
</feature>
<evidence type="ECO:0000256" key="13">
    <source>
        <dbReference type="ARBA" id="ARBA00044924"/>
    </source>
</evidence>
<feature type="transmembrane region" description="Helical" evidence="18">
    <location>
        <begin position="106"/>
        <end position="126"/>
    </location>
</feature>
<feature type="transmembrane region" description="Helical" evidence="18">
    <location>
        <begin position="492"/>
        <end position="512"/>
    </location>
</feature>
<dbReference type="EMBL" id="JAHDYR010000016">
    <property type="protein sequence ID" value="KAG9394167.1"/>
    <property type="molecule type" value="Genomic_DNA"/>
</dbReference>
<name>A0A8J6BBW7_9EUKA</name>
<feature type="transmembrane region" description="Helical" evidence="18">
    <location>
        <begin position="198"/>
        <end position="222"/>
    </location>
</feature>
<gene>
    <name evidence="19" type="ORF">J8273_4269</name>
</gene>
<proteinExistence type="predicted"/>
<feature type="transmembrane region" description="Helical" evidence="18">
    <location>
        <begin position="35"/>
        <end position="54"/>
    </location>
</feature>
<feature type="transmembrane region" description="Helical" evidence="18">
    <location>
        <begin position="450"/>
        <end position="472"/>
    </location>
</feature>
<dbReference type="SUPFAM" id="SSF103473">
    <property type="entry name" value="MFS general substrate transporter"/>
    <property type="match status" value="1"/>
</dbReference>
<evidence type="ECO:0000256" key="11">
    <source>
        <dbReference type="ARBA" id="ARBA00044912"/>
    </source>
</evidence>
<comment type="catalytic activity">
    <reaction evidence="2">
        <text>L-histidyl-glycine(out) = L-histidyl-glycine(in)</text>
        <dbReference type="Rhea" id="RHEA:79395"/>
        <dbReference type="ChEBI" id="CHEBI:229957"/>
    </reaction>
</comment>
<comment type="catalytic activity">
    <reaction evidence="8">
        <text>L-arginyl-L-alpha-amino acid(out) = L-arginyl-L-alpha-amino acid(in)</text>
        <dbReference type="Rhea" id="RHEA:79371"/>
        <dbReference type="ChEBI" id="CHEBI:84315"/>
    </reaction>
</comment>
<comment type="catalytic activity">
    <reaction evidence="11">
        <text>L-histidyl-L-alpha-amino acid(out) = L-histidyl-L-alpha-amino acid(in)</text>
        <dbReference type="Rhea" id="RHEA:79379"/>
        <dbReference type="ChEBI" id="CHEBI:229964"/>
    </reaction>
</comment>
<reference evidence="19" key="1">
    <citation type="submission" date="2021-05" db="EMBL/GenBank/DDBJ databases">
        <title>A free-living protist that lacks canonical eukaryotic 1 DNA replication and segregation systems.</title>
        <authorList>
            <person name="Salas-Leiva D.E."/>
            <person name="Tromer E.C."/>
            <person name="Curtis B.A."/>
            <person name="Jerlstrom-Hultqvist J."/>
            <person name="Kolisko M."/>
            <person name="Yi Z."/>
            <person name="Salas-Leiva J.S."/>
            <person name="Gallot-Lavallee L."/>
            <person name="Kops G.J.P.L."/>
            <person name="Archibald J.M."/>
            <person name="Simpson A.G.B."/>
            <person name="Roger A.J."/>
        </authorList>
    </citation>
    <scope>NUCLEOTIDE SEQUENCE</scope>
    <source>
        <strain evidence="19">BICM</strain>
    </source>
</reference>
<keyword evidence="18" id="KW-0472">Membrane</keyword>